<protein>
    <recommendedName>
        <fullName evidence="3">Endonuclease I</fullName>
    </recommendedName>
</protein>
<reference evidence="1 2" key="1">
    <citation type="submission" date="2017-12" db="EMBL/GenBank/DDBJ databases">
        <title>Sequencing, genome analysis and host range of a novel Ralstonia phage RsoP1EGY isolated from Egypt.</title>
        <authorList>
            <person name="Ahmad A.A."/>
            <person name="Addy H.S."/>
            <person name="Elhalag K.M."/>
            <person name="Nasr-Eldin M.A."/>
            <person name="Hussien A.S."/>
            <person name="Huang Q."/>
        </authorList>
    </citation>
    <scope>NUCLEOTIDE SEQUENCE [LARGE SCALE GENOMIC DNA]</scope>
</reference>
<dbReference type="GO" id="GO:0016032">
    <property type="term" value="P:viral process"/>
    <property type="evidence" value="ECO:0007669"/>
    <property type="project" value="InterPro"/>
</dbReference>
<dbReference type="EMBL" id="MG711516">
    <property type="protein sequence ID" value="AUO78183.1"/>
    <property type="molecule type" value="Genomic_DNA"/>
</dbReference>
<keyword evidence="2" id="KW-1185">Reference proteome</keyword>
<dbReference type="GO" id="GO:0008833">
    <property type="term" value="F:deoxyribonuclease IV (phage-T4-induced) activity"/>
    <property type="evidence" value="ECO:0007669"/>
    <property type="project" value="InterPro"/>
</dbReference>
<proteinExistence type="predicted"/>
<evidence type="ECO:0008006" key="3">
    <source>
        <dbReference type="Google" id="ProtNLM"/>
    </source>
</evidence>
<dbReference type="GO" id="GO:0015074">
    <property type="term" value="P:DNA integration"/>
    <property type="evidence" value="ECO:0007669"/>
    <property type="project" value="InterPro"/>
</dbReference>
<evidence type="ECO:0000313" key="2">
    <source>
        <dbReference type="Proteomes" id="UP000244501"/>
    </source>
</evidence>
<accession>A0A2R2ZGE6</accession>
<dbReference type="CDD" id="cd22324">
    <property type="entry name" value="Endonuclease_I"/>
    <property type="match status" value="1"/>
</dbReference>
<evidence type="ECO:0000313" key="1">
    <source>
        <dbReference type="EMBL" id="AUO78183.1"/>
    </source>
</evidence>
<sequence length="172" mass="19484">MPTASVPKTATRQTTTMKRAMKPRTLMARAAATTKSSKSLTASQVALKYGFRSGLEEKIAADLTSRGVRFTYEELVISYTKPAKAHKYTPDFVLPNGIIIESKGRFLSEDRAKHLLVKAQYPDLDVRFVFSNSKAKINKRSPTTYAMWCEKNGFKYADKLIPDEWLIEPRKE</sequence>
<dbReference type="Gene3D" id="3.40.91.30">
    <property type="match status" value="1"/>
</dbReference>
<organism evidence="1 2">
    <name type="scientific">Ralstonia phage RsoP1EGY</name>
    <dbReference type="NCBI Taxonomy" id="2070026"/>
    <lineage>
        <taxon>Viruses</taxon>
        <taxon>Duplodnaviria</taxon>
        <taxon>Heunggongvirae</taxon>
        <taxon>Uroviricota</taxon>
        <taxon>Caudoviricetes</taxon>
        <taxon>Autographivirales</taxon>
        <taxon>Gyeongsanvirus</taxon>
        <taxon>Gyeongsanvirus RsoP1EGY</taxon>
    </lineage>
</organism>
<dbReference type="Pfam" id="PF05367">
    <property type="entry name" value="Phage_endo_I"/>
    <property type="match status" value="1"/>
</dbReference>
<dbReference type="Proteomes" id="UP000244501">
    <property type="component" value="Segment"/>
</dbReference>
<dbReference type="InterPro" id="IPR011335">
    <property type="entry name" value="Restrct_endonuc-II-like"/>
</dbReference>
<name>A0A2R2ZGE6_9CAUD</name>
<gene>
    <name evidence="1" type="ORF">RSEGYP2_23</name>
</gene>
<dbReference type="SUPFAM" id="SSF52980">
    <property type="entry name" value="Restriction endonuclease-like"/>
    <property type="match status" value="1"/>
</dbReference>
<dbReference type="InterPro" id="IPR008029">
    <property type="entry name" value="Phage_T7_Gp3_endoDNaseI"/>
</dbReference>